<evidence type="ECO:0000256" key="3">
    <source>
        <dbReference type="ARBA" id="ARBA00023125"/>
    </source>
</evidence>
<evidence type="ECO:0000256" key="2">
    <source>
        <dbReference type="ARBA" id="ARBA00023012"/>
    </source>
</evidence>
<dbReference type="InterPro" id="IPR016032">
    <property type="entry name" value="Sig_transdc_resp-reg_C-effctor"/>
</dbReference>
<dbReference type="STRING" id="595536.GCA_000178815_03055"/>
<dbReference type="PROSITE" id="PS51755">
    <property type="entry name" value="OMPR_PHOB"/>
    <property type="match status" value="1"/>
</dbReference>
<feature type="domain" description="OmpR/PhoB-type" evidence="6">
    <location>
        <begin position="174"/>
        <end position="270"/>
    </location>
</feature>
<keyword evidence="1" id="KW-0597">Phosphoprotein</keyword>
<dbReference type="GO" id="GO:0000156">
    <property type="term" value="F:phosphorelay response regulator activity"/>
    <property type="evidence" value="ECO:0007669"/>
    <property type="project" value="TreeGrafter"/>
</dbReference>
<protein>
    <submittedName>
        <fullName evidence="7">Winged helix family transcriptional regulator</fullName>
    </submittedName>
</protein>
<evidence type="ECO:0000256" key="5">
    <source>
        <dbReference type="SAM" id="MobiDB-lite"/>
    </source>
</evidence>
<dbReference type="GO" id="GO:0006355">
    <property type="term" value="P:regulation of DNA-templated transcription"/>
    <property type="evidence" value="ECO:0007669"/>
    <property type="project" value="InterPro"/>
</dbReference>
<evidence type="ECO:0000313" key="8">
    <source>
        <dbReference type="Proteomes" id="UP000230709"/>
    </source>
</evidence>
<proteinExistence type="predicted"/>
<dbReference type="PANTHER" id="PTHR48111">
    <property type="entry name" value="REGULATOR OF RPOS"/>
    <property type="match status" value="1"/>
</dbReference>
<dbReference type="GO" id="GO:0000976">
    <property type="term" value="F:transcription cis-regulatory region binding"/>
    <property type="evidence" value="ECO:0007669"/>
    <property type="project" value="TreeGrafter"/>
</dbReference>
<accession>A0A2D2CZZ9</accession>
<dbReference type="AlphaFoldDB" id="A0A2D2CZZ9"/>
<dbReference type="SMART" id="SM00862">
    <property type="entry name" value="Trans_reg_C"/>
    <property type="match status" value="1"/>
</dbReference>
<gene>
    <name evidence="7" type="ORF">CQW49_10540</name>
</gene>
<dbReference type="KEGG" id="mtw:CQW49_10540"/>
<dbReference type="SUPFAM" id="SSF46894">
    <property type="entry name" value="C-terminal effector domain of the bipartite response regulators"/>
    <property type="match status" value="1"/>
</dbReference>
<organism evidence="7 8">
    <name type="scientific">Methylosinus trichosporium (strain ATCC 35070 / NCIMB 11131 / UNIQEM 75 / OB3b)</name>
    <dbReference type="NCBI Taxonomy" id="595536"/>
    <lineage>
        <taxon>Bacteria</taxon>
        <taxon>Pseudomonadati</taxon>
        <taxon>Pseudomonadota</taxon>
        <taxon>Alphaproteobacteria</taxon>
        <taxon>Hyphomicrobiales</taxon>
        <taxon>Methylocystaceae</taxon>
        <taxon>Methylosinus</taxon>
    </lineage>
</organism>
<dbReference type="InterPro" id="IPR001867">
    <property type="entry name" value="OmpR/PhoB-type_DNA-bd"/>
</dbReference>
<dbReference type="Gene3D" id="1.10.10.10">
    <property type="entry name" value="Winged helix-like DNA-binding domain superfamily/Winged helix DNA-binding domain"/>
    <property type="match status" value="1"/>
</dbReference>
<keyword evidence="2" id="KW-0902">Two-component regulatory system</keyword>
<feature type="region of interest" description="Disordered" evidence="5">
    <location>
        <begin position="1"/>
        <end position="44"/>
    </location>
</feature>
<evidence type="ECO:0000259" key="6">
    <source>
        <dbReference type="PROSITE" id="PS51755"/>
    </source>
</evidence>
<dbReference type="CDD" id="cd00383">
    <property type="entry name" value="trans_reg_C"/>
    <property type="match status" value="1"/>
</dbReference>
<sequence>MARRAVEAAGHAQEAKAADARRAGEEGGHGVLLYTPGAPGENRTAPARAEPLMFGEERAPEVHFVSPPRRILIAAAPSLRGALVEQFALHPDFVILDASAIDAAKTLIAAGALDILLVDAESGAALAGVMQRFEGPVLRIGEGSSPTPGTIRIARPFRFPDLLARLRVASGAKAREVDIGARRFRPGAFELVDAAGRRLPLTEKESAILTRLVEADGEIVTKEILLRDIWGYRPDVTTRTLEVHLSRLRRKIGAPGRLLIARNNGYRLVFRRRSDEEATRNGL</sequence>
<dbReference type="GO" id="GO:0005829">
    <property type="term" value="C:cytosol"/>
    <property type="evidence" value="ECO:0007669"/>
    <property type="project" value="TreeGrafter"/>
</dbReference>
<dbReference type="EMBL" id="CP023737">
    <property type="protein sequence ID" value="ATQ68264.1"/>
    <property type="molecule type" value="Genomic_DNA"/>
</dbReference>
<dbReference type="GO" id="GO:0032993">
    <property type="term" value="C:protein-DNA complex"/>
    <property type="evidence" value="ECO:0007669"/>
    <property type="project" value="TreeGrafter"/>
</dbReference>
<keyword evidence="3 4" id="KW-0238">DNA-binding</keyword>
<name>A0A2D2CZZ9_METT3</name>
<dbReference type="PANTHER" id="PTHR48111:SF40">
    <property type="entry name" value="PHOSPHATE REGULON TRANSCRIPTIONAL REGULATORY PROTEIN PHOB"/>
    <property type="match status" value="1"/>
</dbReference>
<evidence type="ECO:0000313" key="7">
    <source>
        <dbReference type="EMBL" id="ATQ68264.1"/>
    </source>
</evidence>
<reference evidence="8" key="1">
    <citation type="submission" date="2017-10" db="EMBL/GenBank/DDBJ databases">
        <title>Completed PacBio SMRT sequence of Methylosinus trichosporium OB3b reveals presence of a third large plasmid.</title>
        <authorList>
            <person name="Charles T.C."/>
            <person name="Lynch M.D.J."/>
            <person name="Heil J.R."/>
            <person name="Cheng J."/>
        </authorList>
    </citation>
    <scope>NUCLEOTIDE SEQUENCE [LARGE SCALE GENOMIC DNA]</scope>
    <source>
        <strain evidence="8">OB3b</strain>
    </source>
</reference>
<dbReference type="InterPro" id="IPR036388">
    <property type="entry name" value="WH-like_DNA-bd_sf"/>
</dbReference>
<dbReference type="Proteomes" id="UP000230709">
    <property type="component" value="Chromosome"/>
</dbReference>
<keyword evidence="8" id="KW-1185">Reference proteome</keyword>
<feature type="DNA-binding region" description="OmpR/PhoB-type" evidence="4">
    <location>
        <begin position="174"/>
        <end position="270"/>
    </location>
</feature>
<evidence type="ECO:0000256" key="1">
    <source>
        <dbReference type="ARBA" id="ARBA00022553"/>
    </source>
</evidence>
<feature type="compositionally biased region" description="Basic and acidic residues" evidence="5">
    <location>
        <begin position="13"/>
        <end position="28"/>
    </location>
</feature>
<evidence type="ECO:0000256" key="4">
    <source>
        <dbReference type="PROSITE-ProRule" id="PRU01091"/>
    </source>
</evidence>
<dbReference type="Pfam" id="PF00486">
    <property type="entry name" value="Trans_reg_C"/>
    <property type="match status" value="1"/>
</dbReference>
<dbReference type="InterPro" id="IPR039420">
    <property type="entry name" value="WalR-like"/>
</dbReference>